<proteinExistence type="predicted"/>
<dbReference type="Gene3D" id="1.10.530.10">
    <property type="match status" value="1"/>
</dbReference>
<keyword evidence="8" id="KW-1185">Reference proteome</keyword>
<protein>
    <recommendedName>
        <fullName evidence="4">Peptidoglycan hydrolase</fullName>
    </recommendedName>
</protein>
<evidence type="ECO:0000256" key="4">
    <source>
        <dbReference type="ARBA" id="ARBA00032108"/>
    </source>
</evidence>
<feature type="chain" id="PRO_5017316043" description="Peptidoglycan hydrolase" evidence="5">
    <location>
        <begin position="20"/>
        <end position="312"/>
    </location>
</feature>
<dbReference type="GO" id="GO:0004040">
    <property type="term" value="F:amidase activity"/>
    <property type="evidence" value="ECO:0007669"/>
    <property type="project" value="InterPro"/>
</dbReference>
<keyword evidence="2" id="KW-0081">Bacteriolytic enzyme</keyword>
<dbReference type="PANTHER" id="PTHR33308:SF9">
    <property type="entry name" value="PEPTIDOGLYCAN HYDROLASE FLGJ"/>
    <property type="match status" value="1"/>
</dbReference>
<dbReference type="SUPFAM" id="SSF54106">
    <property type="entry name" value="LysM domain"/>
    <property type="match status" value="1"/>
</dbReference>
<dbReference type="PROSITE" id="PS51782">
    <property type="entry name" value="LYSM"/>
    <property type="match status" value="1"/>
</dbReference>
<dbReference type="AlphaFoldDB" id="A0A399D029"/>
<gene>
    <name evidence="7" type="ORF">D1164_12995</name>
</gene>
<evidence type="ECO:0000313" key="7">
    <source>
        <dbReference type="EMBL" id="RIH64947.1"/>
    </source>
</evidence>
<dbReference type="InterPro" id="IPR018392">
    <property type="entry name" value="LysM"/>
</dbReference>
<feature type="domain" description="LysM" evidence="6">
    <location>
        <begin position="262"/>
        <end position="306"/>
    </location>
</feature>
<reference evidence="7 8" key="1">
    <citation type="journal article" date="2015" name="Int. J. Syst. Evol. Microbiol.">
        <title>Mariniphaga sediminis sp. nov., isolated from coastal sediment.</title>
        <authorList>
            <person name="Wang F.Q."/>
            <person name="Shen Q.Y."/>
            <person name="Chen G.J."/>
            <person name="Du Z.J."/>
        </authorList>
    </citation>
    <scope>NUCLEOTIDE SEQUENCE [LARGE SCALE GENOMIC DNA]</scope>
    <source>
        <strain evidence="7 8">SY21</strain>
    </source>
</reference>
<organism evidence="7 8">
    <name type="scientific">Mariniphaga sediminis</name>
    <dbReference type="NCBI Taxonomy" id="1628158"/>
    <lineage>
        <taxon>Bacteria</taxon>
        <taxon>Pseudomonadati</taxon>
        <taxon>Bacteroidota</taxon>
        <taxon>Bacteroidia</taxon>
        <taxon>Marinilabiliales</taxon>
        <taxon>Prolixibacteraceae</taxon>
        <taxon>Mariniphaga</taxon>
    </lineage>
</organism>
<dbReference type="CDD" id="cd00118">
    <property type="entry name" value="LysM"/>
    <property type="match status" value="1"/>
</dbReference>
<evidence type="ECO:0000256" key="2">
    <source>
        <dbReference type="ARBA" id="ARBA00022638"/>
    </source>
</evidence>
<name>A0A399D029_9BACT</name>
<dbReference type="GO" id="GO:0031640">
    <property type="term" value="P:killing of cells of another organism"/>
    <property type="evidence" value="ECO:0007669"/>
    <property type="project" value="UniProtKB-KW"/>
</dbReference>
<dbReference type="PANTHER" id="PTHR33308">
    <property type="entry name" value="PEPTIDOGLYCAN HYDROLASE FLGJ"/>
    <property type="match status" value="1"/>
</dbReference>
<keyword evidence="5" id="KW-0732">Signal</keyword>
<dbReference type="EMBL" id="QWET01000008">
    <property type="protein sequence ID" value="RIH64947.1"/>
    <property type="molecule type" value="Genomic_DNA"/>
</dbReference>
<dbReference type="RefSeq" id="WP_119350412.1">
    <property type="nucleotide sequence ID" value="NZ_QWET01000008.1"/>
</dbReference>
<evidence type="ECO:0000259" key="6">
    <source>
        <dbReference type="PROSITE" id="PS51782"/>
    </source>
</evidence>
<dbReference type="OrthoDB" id="977752at2"/>
<evidence type="ECO:0000313" key="8">
    <source>
        <dbReference type="Proteomes" id="UP000266441"/>
    </source>
</evidence>
<dbReference type="InterPro" id="IPR036779">
    <property type="entry name" value="LysM_dom_sf"/>
</dbReference>
<dbReference type="SMART" id="SM00047">
    <property type="entry name" value="LYZ2"/>
    <property type="match status" value="1"/>
</dbReference>
<evidence type="ECO:0000256" key="3">
    <source>
        <dbReference type="ARBA" id="ARBA00022801"/>
    </source>
</evidence>
<dbReference type="Pfam" id="PF01832">
    <property type="entry name" value="Glucosaminidase"/>
    <property type="match status" value="1"/>
</dbReference>
<keyword evidence="3" id="KW-0378">Hydrolase</keyword>
<evidence type="ECO:0000256" key="1">
    <source>
        <dbReference type="ARBA" id="ARBA00022529"/>
    </source>
</evidence>
<dbReference type="GO" id="GO:0042742">
    <property type="term" value="P:defense response to bacterium"/>
    <property type="evidence" value="ECO:0007669"/>
    <property type="project" value="UniProtKB-KW"/>
</dbReference>
<dbReference type="Proteomes" id="UP000266441">
    <property type="component" value="Unassembled WGS sequence"/>
</dbReference>
<dbReference type="Pfam" id="PF01476">
    <property type="entry name" value="LysM"/>
    <property type="match status" value="1"/>
</dbReference>
<accession>A0A399D029</accession>
<comment type="caution">
    <text evidence="7">The sequence shown here is derived from an EMBL/GenBank/DDBJ whole genome shotgun (WGS) entry which is preliminary data.</text>
</comment>
<evidence type="ECO:0000256" key="5">
    <source>
        <dbReference type="SAM" id="SignalP"/>
    </source>
</evidence>
<dbReference type="InterPro" id="IPR002901">
    <property type="entry name" value="MGlyc_endo_b_GlcNAc-like_dom"/>
</dbReference>
<keyword evidence="1" id="KW-0929">Antimicrobial</keyword>
<sequence length="312" mass="36196">MKHVLILLLFITAGLTSQAQFTREQYIRKYQLLAIEEMGRSGIPASIKMAQACLESANGNSELSRKSNNHFGIKCKSYWKGQKVYYDDDARGECFRKYKSVEESYIDHTNFLMGNPRYAFLFKLPPEDYKGWAKGLKEAGYATARHYDKTLIKIIEDHKLYRLDYKQSLGQLPTYERPQQLNEGMSDRVAINPFNGRQIIKINGLKAVVARPDDTYEILAQATGIETWEIYKFNDRAAGYMPQPNEVVYIESKRRRAPRNQAFHTAEKGETMHFISQRYGIKLKPLYRRNRMEPGQQPNAGDVVYLRNKKPN</sequence>
<dbReference type="InterPro" id="IPR051056">
    <property type="entry name" value="Glycosyl_Hydrolase_73"/>
</dbReference>
<feature type="signal peptide" evidence="5">
    <location>
        <begin position="1"/>
        <end position="19"/>
    </location>
</feature>